<feature type="chain" id="PRO_5044270893" description="Glypican-5-like" evidence="14">
    <location>
        <begin position="30"/>
        <end position="609"/>
    </location>
</feature>
<dbReference type="PROSITE" id="PS01207">
    <property type="entry name" value="GLYPICAN"/>
    <property type="match status" value="1"/>
</dbReference>
<name>A0AAY4AUM0_9TELE</name>
<evidence type="ECO:0000256" key="5">
    <source>
        <dbReference type="ARBA" id="ARBA00022729"/>
    </source>
</evidence>
<comment type="similarity">
    <text evidence="2 11">Belongs to the glypican family.</text>
</comment>
<organism evidence="15 16">
    <name type="scientific">Denticeps clupeoides</name>
    <name type="common">denticle herring</name>
    <dbReference type="NCBI Taxonomy" id="299321"/>
    <lineage>
        <taxon>Eukaryota</taxon>
        <taxon>Metazoa</taxon>
        <taxon>Chordata</taxon>
        <taxon>Craniata</taxon>
        <taxon>Vertebrata</taxon>
        <taxon>Euteleostomi</taxon>
        <taxon>Actinopterygii</taxon>
        <taxon>Neopterygii</taxon>
        <taxon>Teleostei</taxon>
        <taxon>Clupei</taxon>
        <taxon>Clupeiformes</taxon>
        <taxon>Denticipitoidei</taxon>
        <taxon>Denticipitidae</taxon>
        <taxon>Denticeps</taxon>
    </lineage>
</organism>
<gene>
    <name evidence="15" type="primary">gpc5c</name>
</gene>
<evidence type="ECO:0000256" key="13">
    <source>
        <dbReference type="SAM" id="MobiDB-lite"/>
    </source>
</evidence>
<reference evidence="15" key="2">
    <citation type="submission" date="2025-08" db="UniProtKB">
        <authorList>
            <consortium name="Ensembl"/>
        </authorList>
    </citation>
    <scope>IDENTIFICATION</scope>
</reference>
<dbReference type="AlphaFoldDB" id="A0AAY4AUM0"/>
<dbReference type="PANTHER" id="PTHR10822">
    <property type="entry name" value="GLYPICAN"/>
    <property type="match status" value="1"/>
</dbReference>
<keyword evidence="10 12" id="KW-0449">Lipoprotein</keyword>
<keyword evidence="16" id="KW-1185">Reference proteome</keyword>
<feature type="signal peptide" evidence="14">
    <location>
        <begin position="1"/>
        <end position="29"/>
    </location>
</feature>
<keyword evidence="3" id="KW-1003">Cell membrane</keyword>
<dbReference type="InterPro" id="IPR001863">
    <property type="entry name" value="Glypican"/>
</dbReference>
<dbReference type="Pfam" id="PF01153">
    <property type="entry name" value="Glypican"/>
    <property type="match status" value="1"/>
</dbReference>
<reference evidence="15" key="3">
    <citation type="submission" date="2025-09" db="UniProtKB">
        <authorList>
            <consortium name="Ensembl"/>
        </authorList>
    </citation>
    <scope>IDENTIFICATION</scope>
</reference>
<evidence type="ECO:0000313" key="15">
    <source>
        <dbReference type="Ensembl" id="ENSDCDP00010012050.1"/>
    </source>
</evidence>
<dbReference type="InterPro" id="IPR019803">
    <property type="entry name" value="Glypican_CS"/>
</dbReference>
<evidence type="ECO:0000256" key="6">
    <source>
        <dbReference type="ARBA" id="ARBA00022974"/>
    </source>
</evidence>
<evidence type="ECO:0008006" key="17">
    <source>
        <dbReference type="Google" id="ProtNLM"/>
    </source>
</evidence>
<dbReference type="PANTHER" id="PTHR10822:SF19">
    <property type="entry name" value="GLYPICAN-5"/>
    <property type="match status" value="1"/>
</dbReference>
<comment type="function">
    <text evidence="12">Cell surface proteoglycan.</text>
</comment>
<dbReference type="GeneTree" id="ENSGT01050000244955"/>
<keyword evidence="7 12" id="KW-0472">Membrane</keyword>
<evidence type="ECO:0000256" key="12">
    <source>
        <dbReference type="RuleBase" id="RU003519"/>
    </source>
</evidence>
<evidence type="ECO:0000256" key="3">
    <source>
        <dbReference type="ARBA" id="ARBA00022475"/>
    </source>
</evidence>
<evidence type="ECO:0000256" key="9">
    <source>
        <dbReference type="ARBA" id="ARBA00023207"/>
    </source>
</evidence>
<keyword evidence="5 14" id="KW-0732">Signal</keyword>
<comment type="subcellular location">
    <subcellularLocation>
        <location evidence="1 12">Cell membrane</location>
        <topology evidence="1 12">Lipid-anchor</topology>
        <topology evidence="1 12">GPI-anchor</topology>
    </subcellularLocation>
</comment>
<feature type="region of interest" description="Disordered" evidence="13">
    <location>
        <begin position="510"/>
        <end position="573"/>
    </location>
</feature>
<evidence type="ECO:0000256" key="2">
    <source>
        <dbReference type="ARBA" id="ARBA00010260"/>
    </source>
</evidence>
<dbReference type="GO" id="GO:0005886">
    <property type="term" value="C:plasma membrane"/>
    <property type="evidence" value="ECO:0007669"/>
    <property type="project" value="UniProtKB-SubCell"/>
</dbReference>
<protein>
    <recommendedName>
        <fullName evidence="17">Glypican-5-like</fullName>
    </recommendedName>
</protein>
<proteinExistence type="inferred from homology"/>
<dbReference type="RefSeq" id="XP_028834476.1">
    <property type="nucleotide sequence ID" value="XM_028978643.1"/>
</dbReference>
<dbReference type="Ensembl" id="ENSDCDT00010012635.1">
    <property type="protein sequence ID" value="ENSDCDP00010012050.1"/>
    <property type="gene ID" value="ENSDCDG00010005373.1"/>
</dbReference>
<evidence type="ECO:0000256" key="11">
    <source>
        <dbReference type="RuleBase" id="RU003518"/>
    </source>
</evidence>
<evidence type="ECO:0000256" key="1">
    <source>
        <dbReference type="ARBA" id="ARBA00004609"/>
    </source>
</evidence>
<dbReference type="GO" id="GO:0090263">
    <property type="term" value="P:positive regulation of canonical Wnt signaling pathway"/>
    <property type="evidence" value="ECO:0007669"/>
    <property type="project" value="TreeGrafter"/>
</dbReference>
<reference evidence="15 16" key="1">
    <citation type="submission" date="2020-06" db="EMBL/GenBank/DDBJ databases">
        <authorList>
            <consortium name="Wellcome Sanger Institute Data Sharing"/>
        </authorList>
    </citation>
    <scope>NUCLEOTIDE SEQUENCE [LARGE SCALE GENOMIC DNA]</scope>
</reference>
<dbReference type="Proteomes" id="UP000694580">
    <property type="component" value="Chromosome 4"/>
</dbReference>
<keyword evidence="9 12" id="KW-0357">Heparan sulfate</keyword>
<dbReference type="GeneID" id="114789337"/>
<evidence type="ECO:0000256" key="14">
    <source>
        <dbReference type="SAM" id="SignalP"/>
    </source>
</evidence>
<keyword evidence="4 12" id="KW-0336">GPI-anchor</keyword>
<dbReference type="GO" id="GO:0098552">
    <property type="term" value="C:side of membrane"/>
    <property type="evidence" value="ECO:0007669"/>
    <property type="project" value="UniProtKB-KW"/>
</dbReference>
<accession>A0AAY4AUM0</accession>
<dbReference type="GO" id="GO:0009986">
    <property type="term" value="C:cell surface"/>
    <property type="evidence" value="ECO:0007669"/>
    <property type="project" value="TreeGrafter"/>
</dbReference>
<keyword evidence="6 12" id="KW-0654">Proteoglycan</keyword>
<dbReference type="GO" id="GO:0005576">
    <property type="term" value="C:extracellular region"/>
    <property type="evidence" value="ECO:0007669"/>
    <property type="project" value="TreeGrafter"/>
</dbReference>
<feature type="compositionally biased region" description="Basic and acidic residues" evidence="13">
    <location>
        <begin position="542"/>
        <end position="553"/>
    </location>
</feature>
<evidence type="ECO:0000313" key="16">
    <source>
        <dbReference type="Proteomes" id="UP000694580"/>
    </source>
</evidence>
<evidence type="ECO:0000256" key="7">
    <source>
        <dbReference type="ARBA" id="ARBA00023136"/>
    </source>
</evidence>
<keyword evidence="8" id="KW-0325">Glycoprotein</keyword>
<evidence type="ECO:0000256" key="4">
    <source>
        <dbReference type="ARBA" id="ARBA00022622"/>
    </source>
</evidence>
<dbReference type="GO" id="GO:0016477">
    <property type="term" value="P:cell migration"/>
    <property type="evidence" value="ECO:0007669"/>
    <property type="project" value="TreeGrafter"/>
</dbReference>
<sequence length="609" mass="67043">MPRAALPRVNLWWTVWAISLLADVPKGLSHSCYEVKTAFQVRQVGPLKWVPETPATDVDLLVCKHRGPSCCTRKMEESYQVAVRRETMQNIRSYSFELKYLLSAHSAAFQDSFQSLMTFSLSHVSNLLESTYSSISLDASPLLTQLFSQLSLYLQGGNVSIEATVHHFYDNLFPLVYHRLINPGSSTTTPTVASATDDRTDCLRMTRQDVNPFGGHPRATAQELAASLQAGRVLGWALALGVEVLNVSEGIPFSRDCSRALVKMQYCSHCHGLTLIKPCPGYCLNVLRGCLASLSELDLPWRRHVALLRDLSHTVAGQHSLELALLGIRGHINEAILHAQLHGPRLTATVDKVCGQRTDVHHSTAEPLMSTSATSLAAMATPFSPIPDIETRANLANLRRSLPLKPSKADKPKSLKMLSREFMSYITRYQSFFGALPEMLCEGETVVDDFTCWSGSDVVERYAERVVGNGVRAQRHNPEVKVRAADPALMEMKERLELFNQEIQERMPGLGHREPWVEAGSGTADSSGECDDEDGCQGSGDGKGDKEHADTSREVVTQAKAPEDTNPRRPSIVRVHGSSTSAAVRSSLPSPVLLLLFLLSGAGTRWTFL</sequence>
<evidence type="ECO:0000256" key="8">
    <source>
        <dbReference type="ARBA" id="ARBA00023180"/>
    </source>
</evidence>
<dbReference type="GO" id="GO:1905475">
    <property type="term" value="P:regulation of protein localization to membrane"/>
    <property type="evidence" value="ECO:0007669"/>
    <property type="project" value="TreeGrafter"/>
</dbReference>
<evidence type="ECO:0000256" key="10">
    <source>
        <dbReference type="ARBA" id="ARBA00023288"/>
    </source>
</evidence>